<evidence type="ECO:0000259" key="13">
    <source>
        <dbReference type="PROSITE" id="PS51192"/>
    </source>
</evidence>
<gene>
    <name evidence="12" type="primary">priA</name>
    <name evidence="15" type="ORF">AXF17_06260</name>
</gene>
<name>A0A223ASY7_9FIRM</name>
<keyword evidence="4 12" id="KW-0547">Nucleotide-binding</keyword>
<dbReference type="GO" id="GO:0006269">
    <property type="term" value="P:DNA replication, synthesis of primer"/>
    <property type="evidence" value="ECO:0007669"/>
    <property type="project" value="UniProtKB-KW"/>
</dbReference>
<dbReference type="InterPro" id="IPR041222">
    <property type="entry name" value="PriA_3primeBD"/>
</dbReference>
<feature type="domain" description="Helicase C-terminal" evidence="14">
    <location>
        <begin position="405"/>
        <end position="563"/>
    </location>
</feature>
<evidence type="ECO:0000256" key="10">
    <source>
        <dbReference type="ARBA" id="ARBA00023235"/>
    </source>
</evidence>
<comment type="cofactor">
    <cofactor evidence="12">
        <name>Zn(2+)</name>
        <dbReference type="ChEBI" id="CHEBI:29105"/>
    </cofactor>
    <text evidence="12">Binds 2 zinc ions per subunit.</text>
</comment>
<comment type="catalytic activity">
    <reaction evidence="12">
        <text>Couples ATP hydrolysis with the unwinding of duplex DNA by translocating in the 3'-5' direction.</text>
        <dbReference type="EC" id="5.6.2.4"/>
    </reaction>
</comment>
<keyword evidence="10 12" id="KW-0413">Isomerase</keyword>
<evidence type="ECO:0000256" key="1">
    <source>
        <dbReference type="ARBA" id="ARBA00022515"/>
    </source>
</evidence>
<dbReference type="GO" id="GO:0043138">
    <property type="term" value="F:3'-5' DNA helicase activity"/>
    <property type="evidence" value="ECO:0007669"/>
    <property type="project" value="UniProtKB-EC"/>
</dbReference>
<dbReference type="FunFam" id="3.40.50.300:FF:000489">
    <property type="entry name" value="Primosome assembly protein PriA"/>
    <property type="match status" value="1"/>
</dbReference>
<dbReference type="GO" id="GO:0005524">
    <property type="term" value="F:ATP binding"/>
    <property type="evidence" value="ECO:0007669"/>
    <property type="project" value="UniProtKB-UniRule"/>
</dbReference>
<evidence type="ECO:0000256" key="12">
    <source>
        <dbReference type="HAMAP-Rule" id="MF_00983"/>
    </source>
</evidence>
<dbReference type="GO" id="GO:0003677">
    <property type="term" value="F:DNA binding"/>
    <property type="evidence" value="ECO:0007669"/>
    <property type="project" value="UniProtKB-UniRule"/>
</dbReference>
<dbReference type="GO" id="GO:0006270">
    <property type="term" value="P:DNA replication initiation"/>
    <property type="evidence" value="ECO:0007669"/>
    <property type="project" value="TreeGrafter"/>
</dbReference>
<dbReference type="PROSITE" id="PS51194">
    <property type="entry name" value="HELICASE_CTER"/>
    <property type="match status" value="1"/>
</dbReference>
<keyword evidence="9 12" id="KW-0238">DNA-binding</keyword>
<evidence type="ECO:0000256" key="4">
    <source>
        <dbReference type="ARBA" id="ARBA00022741"/>
    </source>
</evidence>
<dbReference type="PANTHER" id="PTHR30580:SF0">
    <property type="entry name" value="PRIMOSOMAL PROTEIN N"/>
    <property type="match status" value="1"/>
</dbReference>
<dbReference type="Pfam" id="PF17764">
    <property type="entry name" value="PriA_3primeBD"/>
    <property type="match status" value="1"/>
</dbReference>
<comment type="function">
    <text evidence="12">Initiates the restart of stalled replication forks, which reloads the replicative helicase on sites other than the origin of replication. Recognizes and binds to abandoned replication forks and remodels them to uncover a helicase loading site. Promotes assembly of the primosome at these replication forks.</text>
</comment>
<dbReference type="Pfam" id="PF00270">
    <property type="entry name" value="DEAD"/>
    <property type="match status" value="1"/>
</dbReference>
<keyword evidence="16" id="KW-1185">Reference proteome</keyword>
<evidence type="ECO:0000313" key="15">
    <source>
        <dbReference type="EMBL" id="ASS38064.1"/>
    </source>
</evidence>
<sequence>MFMKYIDVVIDNKSEYMDSFFTYSAPDDIKVGDKVNVPFARRPKGVEGYVVSTEIVPSIDTCKIKEINSIYKERSMTSEIIDTAIWMRSRYGVKYIDAIKMFDVGGKRVSVDYQDKVNAELESEPILSSEQQTAVAKIHDSIDNGLGKSFLIHGVTNSGKTEVYMRAVQKVILKGETAIVLVPEIALSEQVAERFAMRFGRDQIAIMHSKLKTSERLSEWLRIRSGKAKIVIGARTAVFAPASDIGVIIIDEEHESTYKSDHNPKFETVDVAFRRAKHHHATLILGSATPSIVSYNRAMEGIYDLIEMTDRIGESVMPEVNIVDMREELRTGNISIISRKLLSSIEGTINNGEQVILFLNRRGFSTQVMCQDCGYIMMCPDCDITLTFHKRENAAICHYCGCKFKVPEICPECGNEHLSYVGTGTERLEETIGKLIPSAKIERFDLDTAKNSREIKNTLKRFNSGKTNILVGTQILAKGLDFRNVGLVGIVLADSSLNIPDYRSPERTFQLITQVSGRAGREGGRSKVILQTYQPEDDTIKKAAERDYNGFYKQELAHRKNMNYPPFSDIISVTFVNKKGTKSDCSSTIDYANDFRKYLLSMKNLPANTTIYEPKFDLQRSGSDRNRVYFLIKAPKGSRGGFVSAYMKYRELMMKHKSTCHIEMDINPYGII</sequence>
<feature type="binding site" evidence="12">
    <location>
        <position position="370"/>
    </location>
    <ligand>
        <name>Zn(2+)</name>
        <dbReference type="ChEBI" id="CHEBI:29105"/>
        <label>1</label>
    </ligand>
</feature>
<dbReference type="GO" id="GO:1990077">
    <property type="term" value="C:primosome complex"/>
    <property type="evidence" value="ECO:0007669"/>
    <property type="project" value="UniProtKB-UniRule"/>
</dbReference>
<dbReference type="OrthoDB" id="9759544at2"/>
<dbReference type="EMBL" id="CP016199">
    <property type="protein sequence ID" value="ASS38064.1"/>
    <property type="molecule type" value="Genomic_DNA"/>
</dbReference>
<dbReference type="Gene3D" id="3.40.50.300">
    <property type="entry name" value="P-loop containing nucleotide triphosphate hydrolases"/>
    <property type="match status" value="2"/>
</dbReference>
<keyword evidence="5 12" id="KW-0378">Hydrolase</keyword>
<organism evidence="15 16">
    <name type="scientific">Mogibacterium pumilum</name>
    <dbReference type="NCBI Taxonomy" id="86332"/>
    <lineage>
        <taxon>Bacteria</taxon>
        <taxon>Bacillati</taxon>
        <taxon>Bacillota</taxon>
        <taxon>Clostridia</taxon>
        <taxon>Peptostreptococcales</taxon>
        <taxon>Anaerovoracaceae</taxon>
        <taxon>Mogibacterium</taxon>
    </lineage>
</organism>
<reference evidence="16" key="1">
    <citation type="submission" date="2016-05" db="EMBL/GenBank/DDBJ databases">
        <authorList>
            <person name="Holder M.E."/>
            <person name="Ajami N.J."/>
            <person name="Petrosino J.F."/>
        </authorList>
    </citation>
    <scope>NUCLEOTIDE SEQUENCE [LARGE SCALE GENOMIC DNA]</scope>
    <source>
        <strain evidence="16">ATCC 700696</strain>
    </source>
</reference>
<dbReference type="CDD" id="cd17929">
    <property type="entry name" value="DEXHc_priA"/>
    <property type="match status" value="1"/>
</dbReference>
<dbReference type="InterPro" id="IPR011545">
    <property type="entry name" value="DEAD/DEAH_box_helicase_dom"/>
</dbReference>
<keyword evidence="8 12" id="KW-0067">ATP-binding</keyword>
<evidence type="ECO:0000256" key="2">
    <source>
        <dbReference type="ARBA" id="ARBA00022705"/>
    </source>
</evidence>
<feature type="binding site" evidence="12">
    <location>
        <position position="379"/>
    </location>
    <ligand>
        <name>Zn(2+)</name>
        <dbReference type="ChEBI" id="CHEBI:29105"/>
        <label>2</label>
    </ligand>
</feature>
<dbReference type="EC" id="5.6.2.4" evidence="12"/>
<evidence type="ECO:0000256" key="5">
    <source>
        <dbReference type="ARBA" id="ARBA00022801"/>
    </source>
</evidence>
<dbReference type="PROSITE" id="PS51192">
    <property type="entry name" value="HELICASE_ATP_BIND_1"/>
    <property type="match status" value="1"/>
</dbReference>
<dbReference type="GO" id="GO:0006310">
    <property type="term" value="P:DNA recombination"/>
    <property type="evidence" value="ECO:0007669"/>
    <property type="project" value="InterPro"/>
</dbReference>
<accession>A0A223ASY7</accession>
<evidence type="ECO:0000256" key="7">
    <source>
        <dbReference type="ARBA" id="ARBA00022833"/>
    </source>
</evidence>
<dbReference type="InterPro" id="IPR005259">
    <property type="entry name" value="PriA"/>
</dbReference>
<dbReference type="SMART" id="SM00490">
    <property type="entry name" value="HELICc"/>
    <property type="match status" value="1"/>
</dbReference>
<evidence type="ECO:0000256" key="6">
    <source>
        <dbReference type="ARBA" id="ARBA00022806"/>
    </source>
</evidence>
<evidence type="ECO:0000256" key="11">
    <source>
        <dbReference type="ARBA" id="ARBA00048988"/>
    </source>
</evidence>
<dbReference type="Pfam" id="PF18319">
    <property type="entry name" value="Zn_ribbon_PriA"/>
    <property type="match status" value="1"/>
</dbReference>
<evidence type="ECO:0000259" key="14">
    <source>
        <dbReference type="PROSITE" id="PS51194"/>
    </source>
</evidence>
<comment type="catalytic activity">
    <reaction evidence="11 12">
        <text>ATP + H2O = ADP + phosphate + H(+)</text>
        <dbReference type="Rhea" id="RHEA:13065"/>
        <dbReference type="ChEBI" id="CHEBI:15377"/>
        <dbReference type="ChEBI" id="CHEBI:15378"/>
        <dbReference type="ChEBI" id="CHEBI:30616"/>
        <dbReference type="ChEBI" id="CHEBI:43474"/>
        <dbReference type="ChEBI" id="CHEBI:456216"/>
        <dbReference type="EC" id="5.6.2.4"/>
    </reaction>
</comment>
<dbReference type="Gene3D" id="3.40.1440.60">
    <property type="entry name" value="PriA, 3(prime) DNA-binding domain"/>
    <property type="match status" value="1"/>
</dbReference>
<dbReference type="RefSeq" id="WP_094234299.1">
    <property type="nucleotide sequence ID" value="NZ_CP016199.1"/>
</dbReference>
<feature type="binding site" evidence="12">
    <location>
        <position position="397"/>
    </location>
    <ligand>
        <name>Zn(2+)</name>
        <dbReference type="ChEBI" id="CHEBI:29105"/>
        <label>2</label>
    </ligand>
</feature>
<dbReference type="InterPro" id="IPR040498">
    <property type="entry name" value="PriA_CRR"/>
</dbReference>
<dbReference type="CDD" id="cd18804">
    <property type="entry name" value="SF2_C_priA"/>
    <property type="match status" value="1"/>
</dbReference>
<keyword evidence="7 12" id="KW-0862">Zinc</keyword>
<feature type="binding site" evidence="12">
    <location>
        <position position="410"/>
    </location>
    <ligand>
        <name>Zn(2+)</name>
        <dbReference type="ChEBI" id="CHEBI:29105"/>
        <label>1</label>
    </ligand>
</feature>
<dbReference type="GO" id="GO:0016887">
    <property type="term" value="F:ATP hydrolysis activity"/>
    <property type="evidence" value="ECO:0007669"/>
    <property type="project" value="RHEA"/>
</dbReference>
<feature type="binding site" evidence="12">
    <location>
        <position position="373"/>
    </location>
    <ligand>
        <name>Zn(2+)</name>
        <dbReference type="ChEBI" id="CHEBI:29105"/>
        <label>1</label>
    </ligand>
</feature>
<dbReference type="Proteomes" id="UP000214689">
    <property type="component" value="Chromosome"/>
</dbReference>
<keyword evidence="1 12" id="KW-0639">Primosome</keyword>
<keyword evidence="3 12" id="KW-0479">Metal-binding</keyword>
<dbReference type="InterPro" id="IPR027417">
    <property type="entry name" value="P-loop_NTPase"/>
</dbReference>
<comment type="subunit">
    <text evidence="12">Component of the replication restart primosome.</text>
</comment>
<dbReference type="InterPro" id="IPR001650">
    <property type="entry name" value="Helicase_C-like"/>
</dbReference>
<protein>
    <recommendedName>
        <fullName evidence="12">Replication restart protein PriA</fullName>
    </recommendedName>
    <alternativeName>
        <fullName evidence="12">ATP-dependent DNA helicase PriA</fullName>
        <ecNumber evidence="12">5.6.2.4</ecNumber>
    </alternativeName>
    <alternativeName>
        <fullName evidence="12">DNA 3'-5' helicase PriA</fullName>
    </alternativeName>
</protein>
<dbReference type="Pfam" id="PF00271">
    <property type="entry name" value="Helicase_C"/>
    <property type="match status" value="1"/>
</dbReference>
<dbReference type="InterPro" id="IPR014001">
    <property type="entry name" value="Helicase_ATP-bd"/>
</dbReference>
<evidence type="ECO:0000256" key="9">
    <source>
        <dbReference type="ARBA" id="ARBA00023125"/>
    </source>
</evidence>
<evidence type="ECO:0000256" key="8">
    <source>
        <dbReference type="ARBA" id="ARBA00022840"/>
    </source>
</evidence>
<dbReference type="SUPFAM" id="SSF52540">
    <property type="entry name" value="P-loop containing nucleoside triphosphate hydrolases"/>
    <property type="match status" value="2"/>
</dbReference>
<dbReference type="SMART" id="SM00487">
    <property type="entry name" value="DEXDc"/>
    <property type="match status" value="1"/>
</dbReference>
<comment type="similarity">
    <text evidence="12">Belongs to the helicase family. PriA subfamily.</text>
</comment>
<dbReference type="NCBIfam" id="TIGR00595">
    <property type="entry name" value="priA"/>
    <property type="match status" value="1"/>
</dbReference>
<feature type="binding site" evidence="12">
    <location>
        <position position="382"/>
    </location>
    <ligand>
        <name>Zn(2+)</name>
        <dbReference type="ChEBI" id="CHEBI:29105"/>
        <label>2</label>
    </ligand>
</feature>
<dbReference type="HAMAP" id="MF_00983">
    <property type="entry name" value="PriA"/>
    <property type="match status" value="1"/>
</dbReference>
<dbReference type="GO" id="GO:0006302">
    <property type="term" value="P:double-strand break repair"/>
    <property type="evidence" value="ECO:0007669"/>
    <property type="project" value="InterPro"/>
</dbReference>
<evidence type="ECO:0000313" key="16">
    <source>
        <dbReference type="Proteomes" id="UP000214689"/>
    </source>
</evidence>
<keyword evidence="2 12" id="KW-0235">DNA replication</keyword>
<dbReference type="InterPro" id="IPR042115">
    <property type="entry name" value="PriA_3primeBD_sf"/>
</dbReference>
<feature type="binding site" evidence="12">
    <location>
        <position position="400"/>
    </location>
    <ligand>
        <name>Zn(2+)</name>
        <dbReference type="ChEBI" id="CHEBI:29105"/>
        <label>2</label>
    </ligand>
</feature>
<proteinExistence type="inferred from homology"/>
<feature type="domain" description="Helicase ATP-binding" evidence="13">
    <location>
        <begin position="141"/>
        <end position="308"/>
    </location>
</feature>
<dbReference type="PANTHER" id="PTHR30580">
    <property type="entry name" value="PRIMOSOMAL PROTEIN N"/>
    <property type="match status" value="1"/>
</dbReference>
<feature type="binding site" evidence="12">
    <location>
        <position position="413"/>
    </location>
    <ligand>
        <name>Zn(2+)</name>
        <dbReference type="ChEBI" id="CHEBI:29105"/>
        <label>1</label>
    </ligand>
</feature>
<evidence type="ECO:0000256" key="3">
    <source>
        <dbReference type="ARBA" id="ARBA00022723"/>
    </source>
</evidence>
<dbReference type="GO" id="GO:0008270">
    <property type="term" value="F:zinc ion binding"/>
    <property type="evidence" value="ECO:0007669"/>
    <property type="project" value="UniProtKB-UniRule"/>
</dbReference>
<dbReference type="AlphaFoldDB" id="A0A223ASY7"/>
<keyword evidence="6 12" id="KW-0347">Helicase</keyword>